<keyword evidence="1" id="KW-0812">Transmembrane</keyword>
<keyword evidence="1" id="KW-0472">Membrane</keyword>
<sequence length="84" mass="9940">MYPQKGLTTILIIPIIIIIMSISKIPRSYLRLKRKMGFWKNKVLMILVKMEEEEEEKEEVGLMCLIRRLLVNNNNKDPLISRVI</sequence>
<keyword evidence="3" id="KW-1185">Reference proteome</keyword>
<keyword evidence="1" id="KW-1133">Transmembrane helix</keyword>
<evidence type="ECO:0000313" key="3">
    <source>
        <dbReference type="Proteomes" id="UP000583929"/>
    </source>
</evidence>
<protein>
    <submittedName>
        <fullName evidence="2">Uncharacterized protein</fullName>
    </submittedName>
</protein>
<reference evidence="2 3" key="1">
    <citation type="journal article" date="2020" name="bioRxiv">
        <title>Sequence and annotation of 42 cannabis genomes reveals extensive copy number variation in cannabinoid synthesis and pathogen resistance genes.</title>
        <authorList>
            <person name="Mckernan K.J."/>
            <person name="Helbert Y."/>
            <person name="Kane L.T."/>
            <person name="Ebling H."/>
            <person name="Zhang L."/>
            <person name="Liu B."/>
            <person name="Eaton Z."/>
            <person name="Mclaughlin S."/>
            <person name="Kingan S."/>
            <person name="Baybayan P."/>
            <person name="Concepcion G."/>
            <person name="Jordan M."/>
            <person name="Riva A."/>
            <person name="Barbazuk W."/>
            <person name="Harkins T."/>
        </authorList>
    </citation>
    <scope>NUCLEOTIDE SEQUENCE [LARGE SCALE GENOMIC DNA]</scope>
    <source>
        <strain evidence="3">cv. Jamaican Lion 4</strain>
        <tissue evidence="2">Leaf</tissue>
    </source>
</reference>
<name>A0A7J6FJN3_CANSA</name>
<dbReference type="AlphaFoldDB" id="A0A7J6FJN3"/>
<dbReference type="EMBL" id="JAATIQ010000201">
    <property type="protein sequence ID" value="KAF4370845.1"/>
    <property type="molecule type" value="Genomic_DNA"/>
</dbReference>
<organism evidence="2 3">
    <name type="scientific">Cannabis sativa</name>
    <name type="common">Hemp</name>
    <name type="synonym">Marijuana</name>
    <dbReference type="NCBI Taxonomy" id="3483"/>
    <lineage>
        <taxon>Eukaryota</taxon>
        <taxon>Viridiplantae</taxon>
        <taxon>Streptophyta</taxon>
        <taxon>Embryophyta</taxon>
        <taxon>Tracheophyta</taxon>
        <taxon>Spermatophyta</taxon>
        <taxon>Magnoliopsida</taxon>
        <taxon>eudicotyledons</taxon>
        <taxon>Gunneridae</taxon>
        <taxon>Pentapetalae</taxon>
        <taxon>rosids</taxon>
        <taxon>fabids</taxon>
        <taxon>Rosales</taxon>
        <taxon>Cannabaceae</taxon>
        <taxon>Cannabis</taxon>
    </lineage>
</organism>
<evidence type="ECO:0000256" key="1">
    <source>
        <dbReference type="SAM" id="Phobius"/>
    </source>
</evidence>
<dbReference type="Proteomes" id="UP000583929">
    <property type="component" value="Unassembled WGS sequence"/>
</dbReference>
<proteinExistence type="predicted"/>
<feature type="transmembrane region" description="Helical" evidence="1">
    <location>
        <begin position="6"/>
        <end position="26"/>
    </location>
</feature>
<accession>A0A7J6FJN3</accession>
<gene>
    <name evidence="2" type="ORF">G4B88_012645</name>
</gene>
<comment type="caution">
    <text evidence="2">The sequence shown here is derived from an EMBL/GenBank/DDBJ whole genome shotgun (WGS) entry which is preliminary data.</text>
</comment>
<evidence type="ECO:0000313" key="2">
    <source>
        <dbReference type="EMBL" id="KAF4370845.1"/>
    </source>
</evidence>